<dbReference type="Gene3D" id="3.40.600.10">
    <property type="entry name" value="DNA mismatch repair MutH/Restriction endonuclease, type II"/>
    <property type="match status" value="1"/>
</dbReference>
<dbReference type="CDD" id="cd22338">
    <property type="entry name" value="NaeI-like"/>
    <property type="match status" value="1"/>
</dbReference>
<evidence type="ECO:0000313" key="5">
    <source>
        <dbReference type="EMBL" id="MEN7535920.1"/>
    </source>
</evidence>
<dbReference type="InterPro" id="IPR037057">
    <property type="entry name" value="DNA_rep_MutH/T2_RE_sf"/>
</dbReference>
<dbReference type="InterPro" id="IPR015210">
    <property type="entry name" value="NaeI"/>
</dbReference>
<keyword evidence="3" id="KW-0378">Hydrolase</keyword>
<dbReference type="Gene3D" id="1.10.10.10">
    <property type="entry name" value="Winged helix-like DNA-binding domain superfamily/Winged helix DNA-binding domain"/>
    <property type="match status" value="1"/>
</dbReference>
<name>A0ABV0CSS3_9SPHN</name>
<gene>
    <name evidence="5" type="ORF">ABDJ38_01885</name>
</gene>
<dbReference type="Pfam" id="PF09126">
    <property type="entry name" value="NaeI"/>
    <property type="match status" value="1"/>
</dbReference>
<comment type="caution">
    <text evidence="5">The sequence shown here is derived from an EMBL/GenBank/DDBJ whole genome shotgun (WGS) entry which is preliminary data.</text>
</comment>
<feature type="domain" description="Type II restriction enzyme NaeI" evidence="4">
    <location>
        <begin position="42"/>
        <end position="283"/>
    </location>
</feature>
<protein>
    <submittedName>
        <fullName evidence="5">NaeI family type II restriction endonuclease</fullName>
    </submittedName>
</protein>
<dbReference type="RefSeq" id="WP_346783381.1">
    <property type="nucleotide sequence ID" value="NZ_JBDLBR010000001.1"/>
</dbReference>
<organism evidence="5 6">
    <name type="scientific">Aurantiacibacter flavus</name>
    <dbReference type="NCBI Taxonomy" id="3145232"/>
    <lineage>
        <taxon>Bacteria</taxon>
        <taxon>Pseudomonadati</taxon>
        <taxon>Pseudomonadota</taxon>
        <taxon>Alphaproteobacteria</taxon>
        <taxon>Sphingomonadales</taxon>
        <taxon>Erythrobacteraceae</taxon>
        <taxon>Aurantiacibacter</taxon>
    </lineage>
</organism>
<dbReference type="SUPFAM" id="SSF52980">
    <property type="entry name" value="Restriction endonuclease-like"/>
    <property type="match status" value="1"/>
</dbReference>
<dbReference type="InterPro" id="IPR011335">
    <property type="entry name" value="Restrct_endonuc-II-like"/>
</dbReference>
<reference evidence="5 6" key="1">
    <citation type="submission" date="2024-05" db="EMBL/GenBank/DDBJ databases">
        <authorList>
            <person name="Park S."/>
        </authorList>
    </citation>
    <scope>NUCLEOTIDE SEQUENCE [LARGE SCALE GENOMIC DNA]</scope>
    <source>
        <strain evidence="5 6">DGU5</strain>
    </source>
</reference>
<dbReference type="EMBL" id="JBDLBR010000001">
    <property type="protein sequence ID" value="MEN7535920.1"/>
    <property type="molecule type" value="Genomic_DNA"/>
</dbReference>
<dbReference type="GO" id="GO:0004519">
    <property type="term" value="F:endonuclease activity"/>
    <property type="evidence" value="ECO:0007669"/>
    <property type="project" value="UniProtKB-KW"/>
</dbReference>
<dbReference type="Proteomes" id="UP001484535">
    <property type="component" value="Unassembled WGS sequence"/>
</dbReference>
<evidence type="ECO:0000259" key="4">
    <source>
        <dbReference type="Pfam" id="PF09126"/>
    </source>
</evidence>
<evidence type="ECO:0000313" key="6">
    <source>
        <dbReference type="Proteomes" id="UP001484535"/>
    </source>
</evidence>
<evidence type="ECO:0000256" key="3">
    <source>
        <dbReference type="ARBA" id="ARBA00022801"/>
    </source>
</evidence>
<evidence type="ECO:0000256" key="2">
    <source>
        <dbReference type="ARBA" id="ARBA00022759"/>
    </source>
</evidence>
<keyword evidence="6" id="KW-1185">Reference proteome</keyword>
<keyword evidence="2 5" id="KW-0255">Endonuclease</keyword>
<evidence type="ECO:0000256" key="1">
    <source>
        <dbReference type="ARBA" id="ARBA00022722"/>
    </source>
</evidence>
<dbReference type="InterPro" id="IPR036388">
    <property type="entry name" value="WH-like_DNA-bd_sf"/>
</dbReference>
<sequence length="297" mass="33284">MTSDESSGYAPLAPEHIDFEDLRRLEGDLFQAVGGRLVFDEKLRSFFRSAIDEVIDTARTGRFFLSDLEKTEKTYLGTKFEILLRDWLDVPKGVVLDLHIGGQEVDVKSTTGGGSGWMIPPEAIDQLCILLRVNEVDSTCAVGLVRARPAYLRSGQNRDAKTSFSAAGRVNIWWLVQGFAYSPNFWTLISEQTREYIMAPSGGTNRLVRLFTACPGIPVSRVLIASVAKQDDFMKRLRRNGGARDKLFEAGIVVLYSEAHRELMHELGLTFGAREFVSYKIENESDRAKLQMHGVID</sequence>
<proteinExistence type="predicted"/>
<keyword evidence="1" id="KW-0540">Nuclease</keyword>
<accession>A0ABV0CSS3</accession>